<protein>
    <submittedName>
        <fullName evidence="1">Diaminopimelate epimerase</fullName>
    </submittedName>
</protein>
<dbReference type="Gene3D" id="3.10.310.10">
    <property type="entry name" value="Diaminopimelate Epimerase, Chain A, domain 1"/>
    <property type="match status" value="2"/>
</dbReference>
<dbReference type="KEGG" id="fnf:BSQ88_10095"/>
<evidence type="ECO:0000313" key="1">
    <source>
        <dbReference type="EMBL" id="KYL04973.1"/>
    </source>
</evidence>
<dbReference type="InterPro" id="IPR058944">
    <property type="entry name" value="CntK-like"/>
</dbReference>
<dbReference type="eggNOG" id="COG0253">
    <property type="taxonomic scope" value="Bacteria"/>
</dbReference>
<proteinExistence type="predicted"/>
<dbReference type="SUPFAM" id="SSF54506">
    <property type="entry name" value="Diaminopimelate epimerase-like"/>
    <property type="match status" value="1"/>
</dbReference>
<accession>A0A170MWQ3</accession>
<dbReference type="EMBL" id="LVEA01000025">
    <property type="protein sequence ID" value="KYL04973.1"/>
    <property type="molecule type" value="Genomic_DNA"/>
</dbReference>
<dbReference type="AlphaFoldDB" id="A0A170MWQ3"/>
<evidence type="ECO:0000313" key="2">
    <source>
        <dbReference type="Proteomes" id="UP000075816"/>
    </source>
</evidence>
<dbReference type="Pfam" id="PF26317">
    <property type="entry name" value="CntK_N"/>
    <property type="match status" value="1"/>
</dbReference>
<dbReference type="RefSeq" id="WP_005957999.1">
    <property type="nucleotide sequence ID" value="NZ_CAXOUJ010000014.1"/>
</dbReference>
<name>A0A170MWQ3_9FUSO</name>
<comment type="caution">
    <text evidence="1">The sequence shown here is derived from an EMBL/GenBank/DDBJ whole genome shotgun (WGS) entry which is preliminary data.</text>
</comment>
<reference evidence="1 2" key="1">
    <citation type="submission" date="2016-03" db="EMBL/GenBank/DDBJ databases">
        <title>Comparative genomics of human isolates of Fusobacterium necrophorum.</title>
        <authorList>
            <person name="Jensen A."/>
            <person name="Bank S."/>
            <person name="Andersen P.S."/>
            <person name="Kristensen L.H."/>
            <person name="Prag J."/>
        </authorList>
    </citation>
    <scope>NUCLEOTIDE SEQUENCE [LARGE SCALE GENOMIC DNA]</scope>
    <source>
        <strain evidence="1 2">LS_1264</strain>
    </source>
</reference>
<gene>
    <name evidence="1" type="ORF">A2J07_09755</name>
</gene>
<dbReference type="Proteomes" id="UP000075816">
    <property type="component" value="Unassembled WGS sequence"/>
</dbReference>
<sequence>MKLEFVKINPVENMTVLVKTKINRENYAEVSRYLMEYGNVYCEQVGFIEGQHLQMMGGEFCGNASRSFAAYLAFQDEDFQKEKNYEITCSGYSKTLSVWVRQGEKEHQFLAKIAMPEILSMKKEDIIMGERSISVYRVCLEGITHFILEEKPKIEIINVFQEYMEKEEYEAFGLMFFEKEKYRMTPYVQVKGISGVWERSCASGTTALGYYLREKYQMQRANIQQPGGYLEVSLEGEQVFIDGLVKIVAEGKAFL</sequence>
<organism evidence="1 2">
    <name type="scientific">Fusobacterium necrophorum subsp. funduliforme</name>
    <dbReference type="NCBI Taxonomy" id="143387"/>
    <lineage>
        <taxon>Bacteria</taxon>
        <taxon>Fusobacteriati</taxon>
        <taxon>Fusobacteriota</taxon>
        <taxon>Fusobacteriia</taxon>
        <taxon>Fusobacteriales</taxon>
        <taxon>Fusobacteriaceae</taxon>
        <taxon>Fusobacterium</taxon>
    </lineage>
</organism>